<dbReference type="Pfam" id="PF01520">
    <property type="entry name" value="Amidase_3"/>
    <property type="match status" value="1"/>
</dbReference>
<dbReference type="OrthoDB" id="9806267at2"/>
<evidence type="ECO:0000259" key="4">
    <source>
        <dbReference type="SMART" id="SM00646"/>
    </source>
</evidence>
<dbReference type="CDD" id="cd02696">
    <property type="entry name" value="MurNAc-LAA"/>
    <property type="match status" value="1"/>
</dbReference>
<dbReference type="EC" id="3.5.1.28" evidence="2"/>
<evidence type="ECO:0000313" key="6">
    <source>
        <dbReference type="Proteomes" id="UP000220133"/>
    </source>
</evidence>
<reference evidence="5 6" key="1">
    <citation type="submission" date="2017-10" db="EMBL/GenBank/DDBJ databases">
        <title>Paenichitinophaga pekingensis gen. nov., sp. nov., isolated from activated sludge.</title>
        <authorList>
            <person name="Jin D."/>
            <person name="Kong X."/>
            <person name="Deng Y."/>
            <person name="Bai Z."/>
        </authorList>
    </citation>
    <scope>NUCLEOTIDE SEQUENCE [LARGE SCALE GENOMIC DNA]</scope>
    <source>
        <strain evidence="5 6">13</strain>
    </source>
</reference>
<dbReference type="PANTHER" id="PTHR30404">
    <property type="entry name" value="N-ACETYLMURAMOYL-L-ALANINE AMIDASE"/>
    <property type="match status" value="1"/>
</dbReference>
<dbReference type="GO" id="GO:0030288">
    <property type="term" value="C:outer membrane-bounded periplasmic space"/>
    <property type="evidence" value="ECO:0007669"/>
    <property type="project" value="TreeGrafter"/>
</dbReference>
<dbReference type="PANTHER" id="PTHR30404:SF0">
    <property type="entry name" value="N-ACETYLMURAMOYL-L-ALANINE AMIDASE AMIC"/>
    <property type="match status" value="1"/>
</dbReference>
<evidence type="ECO:0000256" key="1">
    <source>
        <dbReference type="ARBA" id="ARBA00001561"/>
    </source>
</evidence>
<dbReference type="SMART" id="SM00646">
    <property type="entry name" value="Ami_3"/>
    <property type="match status" value="1"/>
</dbReference>
<protein>
    <recommendedName>
        <fullName evidence="2">N-acetylmuramoyl-L-alanine amidase</fullName>
        <ecNumber evidence="2">3.5.1.28</ecNumber>
    </recommendedName>
</protein>
<feature type="domain" description="MurNAc-LAA" evidence="4">
    <location>
        <begin position="470"/>
        <end position="575"/>
    </location>
</feature>
<evidence type="ECO:0000256" key="2">
    <source>
        <dbReference type="ARBA" id="ARBA00011901"/>
    </source>
</evidence>
<comment type="catalytic activity">
    <reaction evidence="1">
        <text>Hydrolyzes the link between N-acetylmuramoyl residues and L-amino acid residues in certain cell-wall glycopeptides.</text>
        <dbReference type="EC" id="3.5.1.28"/>
    </reaction>
</comment>
<name>A0A291QQR5_9BACT</name>
<dbReference type="EMBL" id="CP023777">
    <property type="protein sequence ID" value="ATL46300.1"/>
    <property type="molecule type" value="Genomic_DNA"/>
</dbReference>
<proteinExistence type="predicted"/>
<dbReference type="InterPro" id="IPR002508">
    <property type="entry name" value="MurNAc-LAA_cat"/>
</dbReference>
<dbReference type="GO" id="GO:0009253">
    <property type="term" value="P:peptidoglycan catabolic process"/>
    <property type="evidence" value="ECO:0007669"/>
    <property type="project" value="InterPro"/>
</dbReference>
<dbReference type="Gene3D" id="3.40.630.40">
    <property type="entry name" value="Zn-dependent exopeptidases"/>
    <property type="match status" value="1"/>
</dbReference>
<dbReference type="AlphaFoldDB" id="A0A291QQR5"/>
<dbReference type="Gene3D" id="2.60.40.10">
    <property type="entry name" value="Immunoglobulins"/>
    <property type="match status" value="1"/>
</dbReference>
<dbReference type="RefSeq" id="WP_098192688.1">
    <property type="nucleotide sequence ID" value="NZ_CP023777.1"/>
</dbReference>
<sequence length="582" mass="64761">MNKNIRPLAFLIILLSTAITSWGQQPFIRLTNPLKTDNSSSYSKQFITGSTCKSCTITMNNVAQKVYPTGAFAIQLDLQQGNNQFKLIAKNKSGKSTTKVINYNYTEPAPPQPVTSFSIAYVQTFPSGDLIVAPGDKIQFRVKAQPGGEVAVEDKFRLQEIPLGGTQQMPGIYQGTYTVQCNDPLINGGRLNIVLRNNNQSVAKRTESSYTLLNTNEQPLIGKTKGELPYLEYGLGDDRLGGAKMGYLDTAVLLSITGKVGDEYRVKLSSTLSAYIPSEMVELLPGGTFPPRSNTGSWKVYGDDKFDYVSIGLSCKLPYRSIQEINPSKIIVDVYGATSNTNWITQLQNVQEIKNVYYDQKEDGVFRVIIELKHEQHWGHQVYYDGNTLMIKVKRPPQSKDIKGLTIAVDAGHGGRNRGSRGPTGVYEKDMTLAISKIVAKKLEDEGVNVLMTRVNDSYVDNRYRIVYYQEKDPDLLISIHTNSSADPIRVEGTSTYYKHIGFRDLSTSIYKKMLGTGLKEFGNVGSFNFALNAPTEYPNALVETLFISNPEDEMKVLDPAFREKMADEIIAGIKDFVKNAR</sequence>
<dbReference type="GO" id="GO:0008745">
    <property type="term" value="F:N-acetylmuramoyl-L-alanine amidase activity"/>
    <property type="evidence" value="ECO:0007669"/>
    <property type="project" value="UniProtKB-EC"/>
</dbReference>
<dbReference type="SUPFAM" id="SSF53187">
    <property type="entry name" value="Zn-dependent exopeptidases"/>
    <property type="match status" value="1"/>
</dbReference>
<evidence type="ECO:0000313" key="5">
    <source>
        <dbReference type="EMBL" id="ATL46300.1"/>
    </source>
</evidence>
<keyword evidence="3" id="KW-0378">Hydrolase</keyword>
<dbReference type="Proteomes" id="UP000220133">
    <property type="component" value="Chromosome"/>
</dbReference>
<accession>A0A291QQR5</accession>
<dbReference type="InterPro" id="IPR013783">
    <property type="entry name" value="Ig-like_fold"/>
</dbReference>
<gene>
    <name evidence="5" type="ORF">COR50_03435</name>
</gene>
<dbReference type="KEGG" id="cbae:COR50_03435"/>
<keyword evidence="6" id="KW-1185">Reference proteome</keyword>
<evidence type="ECO:0000256" key="3">
    <source>
        <dbReference type="ARBA" id="ARBA00022801"/>
    </source>
</evidence>
<dbReference type="InterPro" id="IPR050695">
    <property type="entry name" value="N-acetylmuramoyl_amidase_3"/>
</dbReference>
<organism evidence="5 6">
    <name type="scientific">Chitinophaga caeni</name>
    <dbReference type="NCBI Taxonomy" id="2029983"/>
    <lineage>
        <taxon>Bacteria</taxon>
        <taxon>Pseudomonadati</taxon>
        <taxon>Bacteroidota</taxon>
        <taxon>Chitinophagia</taxon>
        <taxon>Chitinophagales</taxon>
        <taxon>Chitinophagaceae</taxon>
        <taxon>Chitinophaga</taxon>
    </lineage>
</organism>